<comment type="caution">
    <text evidence="2">The sequence shown here is derived from an EMBL/GenBank/DDBJ whole genome shotgun (WGS) entry which is preliminary data.</text>
</comment>
<evidence type="ECO:0000313" key="3">
    <source>
        <dbReference type="Proteomes" id="UP000626109"/>
    </source>
</evidence>
<dbReference type="AlphaFoldDB" id="A0A813HYM7"/>
<keyword evidence="1" id="KW-1133">Transmembrane helix</keyword>
<dbReference type="EMBL" id="CAJNNW010002059">
    <property type="protein sequence ID" value="CAE8642709.1"/>
    <property type="molecule type" value="Genomic_DNA"/>
</dbReference>
<keyword evidence="1" id="KW-0812">Transmembrane</keyword>
<evidence type="ECO:0000313" key="2">
    <source>
        <dbReference type="EMBL" id="CAE8642709.1"/>
    </source>
</evidence>
<feature type="transmembrane region" description="Helical" evidence="1">
    <location>
        <begin position="21"/>
        <end position="43"/>
    </location>
</feature>
<protein>
    <submittedName>
        <fullName evidence="2">Uncharacterized protein</fullName>
    </submittedName>
</protein>
<gene>
    <name evidence="2" type="ORF">PGLA2088_LOCUS2513</name>
</gene>
<accession>A0A813HYM7</accession>
<name>A0A813HYM7_POLGL</name>
<dbReference type="Proteomes" id="UP000626109">
    <property type="component" value="Unassembled WGS sequence"/>
</dbReference>
<sequence>MRRDCVDRTMSRTRDCPQRYRLLRPAVVAVVVVVVVVIVVVVVVVSVSVSVVVVVAVVVVVVIFATRSGPKHCFRFVLRDQPGPSGGMQKQYGQFQKYFSFYFQFQQQKQQ</sequence>
<organism evidence="2 3">
    <name type="scientific">Polarella glacialis</name>
    <name type="common">Dinoflagellate</name>
    <dbReference type="NCBI Taxonomy" id="89957"/>
    <lineage>
        <taxon>Eukaryota</taxon>
        <taxon>Sar</taxon>
        <taxon>Alveolata</taxon>
        <taxon>Dinophyceae</taxon>
        <taxon>Suessiales</taxon>
        <taxon>Suessiaceae</taxon>
        <taxon>Polarella</taxon>
    </lineage>
</organism>
<keyword evidence="1" id="KW-0472">Membrane</keyword>
<reference evidence="2" key="1">
    <citation type="submission" date="2021-02" db="EMBL/GenBank/DDBJ databases">
        <authorList>
            <person name="Dougan E. K."/>
            <person name="Rhodes N."/>
            <person name="Thang M."/>
            <person name="Chan C."/>
        </authorList>
    </citation>
    <scope>NUCLEOTIDE SEQUENCE</scope>
</reference>
<proteinExistence type="predicted"/>
<evidence type="ECO:0000256" key="1">
    <source>
        <dbReference type="SAM" id="Phobius"/>
    </source>
</evidence>
<feature type="transmembrane region" description="Helical" evidence="1">
    <location>
        <begin position="49"/>
        <end position="66"/>
    </location>
</feature>